<dbReference type="PROSITE" id="PS51683">
    <property type="entry name" value="SAM_OMT_II"/>
    <property type="match status" value="1"/>
</dbReference>
<protein>
    <submittedName>
        <fullName evidence="5">S-adenosyl-L-methionine-dependent methyltransferase</fullName>
    </submittedName>
</protein>
<keyword evidence="3" id="KW-0949">S-adenosyl-L-methionine</keyword>
<evidence type="ECO:0000313" key="6">
    <source>
        <dbReference type="Proteomes" id="UP001286456"/>
    </source>
</evidence>
<dbReference type="EMBL" id="JAUEPO010000001">
    <property type="protein sequence ID" value="KAK3335273.1"/>
    <property type="molecule type" value="Genomic_DNA"/>
</dbReference>
<dbReference type="Gene3D" id="1.10.10.10">
    <property type="entry name" value="Winged helix-like DNA-binding domain superfamily/Winged helix DNA-binding domain"/>
    <property type="match status" value="1"/>
</dbReference>
<dbReference type="Pfam" id="PF00891">
    <property type="entry name" value="Methyltransf_2"/>
    <property type="match status" value="1"/>
</dbReference>
<evidence type="ECO:0000256" key="3">
    <source>
        <dbReference type="ARBA" id="ARBA00022691"/>
    </source>
</evidence>
<dbReference type="SUPFAM" id="SSF46785">
    <property type="entry name" value="Winged helix' DNA-binding domain"/>
    <property type="match status" value="1"/>
</dbReference>
<dbReference type="InterPro" id="IPR001077">
    <property type="entry name" value="COMT_C"/>
</dbReference>
<organism evidence="5 6">
    <name type="scientific">Cercophora scortea</name>
    <dbReference type="NCBI Taxonomy" id="314031"/>
    <lineage>
        <taxon>Eukaryota</taxon>
        <taxon>Fungi</taxon>
        <taxon>Dikarya</taxon>
        <taxon>Ascomycota</taxon>
        <taxon>Pezizomycotina</taxon>
        <taxon>Sordariomycetes</taxon>
        <taxon>Sordariomycetidae</taxon>
        <taxon>Sordariales</taxon>
        <taxon>Lasiosphaeriaceae</taxon>
        <taxon>Cercophora</taxon>
    </lineage>
</organism>
<evidence type="ECO:0000256" key="2">
    <source>
        <dbReference type="ARBA" id="ARBA00022679"/>
    </source>
</evidence>
<dbReference type="InterPro" id="IPR029063">
    <property type="entry name" value="SAM-dependent_MTases_sf"/>
</dbReference>
<proteinExistence type="predicted"/>
<keyword evidence="6" id="KW-1185">Reference proteome</keyword>
<dbReference type="InterPro" id="IPR036388">
    <property type="entry name" value="WH-like_DNA-bd_sf"/>
</dbReference>
<dbReference type="Gene3D" id="3.40.50.150">
    <property type="entry name" value="Vaccinia Virus protein VP39"/>
    <property type="match status" value="1"/>
</dbReference>
<sequence length="426" mass="46520">MATSAAALKPIDPSIILHPNDIAAVPGILGEIVSRGVTALSPAGDDAARLALLESARTLVRALEKPRETMIRHCWADNTAFAALSMGIEAGVWAYLGSDDEPKSVAAIAAATNMEEAWLARLLKHVAAMGYIHETSRDEYRPTNFSKALTIPILGAGYRVFTGPRNTGGLNKCVSTLVSYSKKTGYTTPNSMSDGNLQFAFDSKHNMFEWLHANPPGGEQFNLHMGGYAHGRPRWMDDGFYPVQERLLDGFVPADESAALLVDIGGSMGHDLEGFLKKFPEVKGRLVLQDTEAVIGQITALDSRIERTVYDFFTEQPVKAARAYYMHSILHDWPDEVCLSILANIKAAMGPGSRLLINENVIQDVGAQWEATALDVMMASLLSSRERTRVDWSRLLEEGASFKITSVYTFANGVESLIECVLPEAE</sequence>
<dbReference type="InterPro" id="IPR036390">
    <property type="entry name" value="WH_DNA-bd_sf"/>
</dbReference>
<name>A0AAE0J1P5_9PEZI</name>
<keyword evidence="2" id="KW-0808">Transferase</keyword>
<dbReference type="PANTHER" id="PTHR43712:SF17">
    <property type="entry name" value="O-METHYLTRANSFERASE"/>
    <property type="match status" value="1"/>
</dbReference>
<keyword evidence="1 5" id="KW-0489">Methyltransferase</keyword>
<gene>
    <name evidence="5" type="ORF">B0T19DRAFT_395153</name>
</gene>
<dbReference type="SUPFAM" id="SSF53335">
    <property type="entry name" value="S-adenosyl-L-methionine-dependent methyltransferases"/>
    <property type="match status" value="1"/>
</dbReference>
<reference evidence="5" key="2">
    <citation type="submission" date="2023-06" db="EMBL/GenBank/DDBJ databases">
        <authorList>
            <consortium name="Lawrence Berkeley National Laboratory"/>
            <person name="Haridas S."/>
            <person name="Hensen N."/>
            <person name="Bonometti L."/>
            <person name="Westerberg I."/>
            <person name="Brannstrom I.O."/>
            <person name="Guillou S."/>
            <person name="Cros-Aarteil S."/>
            <person name="Calhoun S."/>
            <person name="Kuo A."/>
            <person name="Mondo S."/>
            <person name="Pangilinan J."/>
            <person name="Riley R."/>
            <person name="Labutti K."/>
            <person name="Andreopoulos B."/>
            <person name="Lipzen A."/>
            <person name="Chen C."/>
            <person name="Yanf M."/>
            <person name="Daum C."/>
            <person name="Ng V."/>
            <person name="Clum A."/>
            <person name="Steindorff A."/>
            <person name="Ohm R."/>
            <person name="Martin F."/>
            <person name="Silar P."/>
            <person name="Natvig D."/>
            <person name="Lalanne C."/>
            <person name="Gautier V."/>
            <person name="Ament-Velasquez S.L."/>
            <person name="Kruys A."/>
            <person name="Hutchinson M.I."/>
            <person name="Powell A.J."/>
            <person name="Barry K."/>
            <person name="Miller A.N."/>
            <person name="Grigoriev I.V."/>
            <person name="Debuchy R."/>
            <person name="Gladieux P."/>
            <person name="Thoren M.H."/>
            <person name="Johannesson H."/>
        </authorList>
    </citation>
    <scope>NUCLEOTIDE SEQUENCE</scope>
    <source>
        <strain evidence="5">SMH4131-1</strain>
    </source>
</reference>
<evidence type="ECO:0000313" key="5">
    <source>
        <dbReference type="EMBL" id="KAK3335273.1"/>
    </source>
</evidence>
<dbReference type="PANTHER" id="PTHR43712">
    <property type="entry name" value="PUTATIVE (AFU_ORTHOLOGUE AFUA_4G14580)-RELATED"/>
    <property type="match status" value="1"/>
</dbReference>
<feature type="domain" description="O-methyltransferase C-terminal" evidence="4">
    <location>
        <begin position="259"/>
        <end position="398"/>
    </location>
</feature>
<dbReference type="Proteomes" id="UP001286456">
    <property type="component" value="Unassembled WGS sequence"/>
</dbReference>
<dbReference type="AlphaFoldDB" id="A0AAE0J1P5"/>
<dbReference type="GO" id="GO:0032259">
    <property type="term" value="P:methylation"/>
    <property type="evidence" value="ECO:0007669"/>
    <property type="project" value="UniProtKB-KW"/>
</dbReference>
<accession>A0AAE0J1P5</accession>
<comment type="caution">
    <text evidence="5">The sequence shown here is derived from an EMBL/GenBank/DDBJ whole genome shotgun (WGS) entry which is preliminary data.</text>
</comment>
<dbReference type="GO" id="GO:0008171">
    <property type="term" value="F:O-methyltransferase activity"/>
    <property type="evidence" value="ECO:0007669"/>
    <property type="project" value="InterPro"/>
</dbReference>
<evidence type="ECO:0000259" key="4">
    <source>
        <dbReference type="Pfam" id="PF00891"/>
    </source>
</evidence>
<reference evidence="5" key="1">
    <citation type="journal article" date="2023" name="Mol. Phylogenet. Evol.">
        <title>Genome-scale phylogeny and comparative genomics of the fungal order Sordariales.</title>
        <authorList>
            <person name="Hensen N."/>
            <person name="Bonometti L."/>
            <person name="Westerberg I."/>
            <person name="Brannstrom I.O."/>
            <person name="Guillou S."/>
            <person name="Cros-Aarteil S."/>
            <person name="Calhoun S."/>
            <person name="Haridas S."/>
            <person name="Kuo A."/>
            <person name="Mondo S."/>
            <person name="Pangilinan J."/>
            <person name="Riley R."/>
            <person name="LaButti K."/>
            <person name="Andreopoulos B."/>
            <person name="Lipzen A."/>
            <person name="Chen C."/>
            <person name="Yan M."/>
            <person name="Daum C."/>
            <person name="Ng V."/>
            <person name="Clum A."/>
            <person name="Steindorff A."/>
            <person name="Ohm R.A."/>
            <person name="Martin F."/>
            <person name="Silar P."/>
            <person name="Natvig D.O."/>
            <person name="Lalanne C."/>
            <person name="Gautier V."/>
            <person name="Ament-Velasquez S.L."/>
            <person name="Kruys A."/>
            <person name="Hutchinson M.I."/>
            <person name="Powell A.J."/>
            <person name="Barry K."/>
            <person name="Miller A.N."/>
            <person name="Grigoriev I.V."/>
            <person name="Debuchy R."/>
            <person name="Gladieux P."/>
            <person name="Hiltunen Thoren M."/>
            <person name="Johannesson H."/>
        </authorList>
    </citation>
    <scope>NUCLEOTIDE SEQUENCE</scope>
    <source>
        <strain evidence="5">SMH4131-1</strain>
    </source>
</reference>
<evidence type="ECO:0000256" key="1">
    <source>
        <dbReference type="ARBA" id="ARBA00022603"/>
    </source>
</evidence>
<dbReference type="InterPro" id="IPR016461">
    <property type="entry name" value="COMT-like"/>
</dbReference>